<gene>
    <name evidence="2" type="ORF">EFL26_05075</name>
</gene>
<evidence type="ECO:0000313" key="2">
    <source>
        <dbReference type="EMBL" id="RNM16321.1"/>
    </source>
</evidence>
<evidence type="ECO:0000313" key="3">
    <source>
        <dbReference type="Proteomes" id="UP000279994"/>
    </source>
</evidence>
<dbReference type="AlphaFoldDB" id="A0A3N0GV79"/>
<name>A0A3N0GV79_9ACTN</name>
<dbReference type="OrthoDB" id="164118at2"/>
<proteinExistence type="predicted"/>
<protein>
    <submittedName>
        <fullName evidence="2">DUF2182 domain-containing protein</fullName>
    </submittedName>
</protein>
<dbReference type="InterPro" id="IPR018688">
    <property type="entry name" value="PpoB2-like"/>
</dbReference>
<comment type="caution">
    <text evidence="2">The sequence shown here is derived from an EMBL/GenBank/DDBJ whole genome shotgun (WGS) entry which is preliminary data.</text>
</comment>
<dbReference type="Pfam" id="PF09948">
    <property type="entry name" value="PpoB2"/>
    <property type="match status" value="1"/>
</dbReference>
<dbReference type="Proteomes" id="UP000279994">
    <property type="component" value="Unassembled WGS sequence"/>
</dbReference>
<sequence length="255" mass="26823">MTDTARGAALRSTSTVVLVGCSLAAWVVTVWYAADMPAAPGTMGLDVVGFVALWTVMMAAMMLPSVHPVVSLYLHRLRGEPSRRVRTWRTTSLVAGYLTAWSAVGLVAFGLARAGDELARQSPGGAPWVGAGALVAAGMYQLTPAKDFCLGHCRSPVSFLLQYGAVTGRARDLKVGVRHGAFCVGCCWGLMVVLLVVGIMSLVWMAAIAGVVLLEKTWRHGVGLSKVLGLAIIGFAVLVPAHPALLPGLHQTMSM</sequence>
<keyword evidence="1" id="KW-1133">Transmembrane helix</keyword>
<keyword evidence="1" id="KW-0812">Transmembrane</keyword>
<organism evidence="2 3">
    <name type="scientific">Nocardioides pocheonensis</name>
    <dbReference type="NCBI Taxonomy" id="661485"/>
    <lineage>
        <taxon>Bacteria</taxon>
        <taxon>Bacillati</taxon>
        <taxon>Actinomycetota</taxon>
        <taxon>Actinomycetes</taxon>
        <taxon>Propionibacteriales</taxon>
        <taxon>Nocardioidaceae</taxon>
        <taxon>Nocardioides</taxon>
    </lineage>
</organism>
<feature type="transmembrane region" description="Helical" evidence="1">
    <location>
        <begin position="94"/>
        <end position="112"/>
    </location>
</feature>
<keyword evidence="3" id="KW-1185">Reference proteome</keyword>
<dbReference type="EMBL" id="RJSF01000009">
    <property type="protein sequence ID" value="RNM16321.1"/>
    <property type="molecule type" value="Genomic_DNA"/>
</dbReference>
<feature type="transmembrane region" description="Helical" evidence="1">
    <location>
        <begin position="227"/>
        <end position="246"/>
    </location>
</feature>
<reference evidence="2 3" key="1">
    <citation type="submission" date="2018-11" db="EMBL/GenBank/DDBJ databases">
        <authorList>
            <person name="Li F."/>
        </authorList>
    </citation>
    <scope>NUCLEOTIDE SEQUENCE [LARGE SCALE GENOMIC DNA]</scope>
    <source>
        <strain evidence="2 3">Gsoil 818</strain>
    </source>
</reference>
<accession>A0A3N0GV79</accession>
<feature type="transmembrane region" description="Helical" evidence="1">
    <location>
        <begin position="52"/>
        <end position="74"/>
    </location>
</feature>
<feature type="transmembrane region" description="Helical" evidence="1">
    <location>
        <begin position="181"/>
        <end position="207"/>
    </location>
</feature>
<feature type="transmembrane region" description="Helical" evidence="1">
    <location>
        <begin position="12"/>
        <end position="32"/>
    </location>
</feature>
<dbReference type="RefSeq" id="WP_123221817.1">
    <property type="nucleotide sequence ID" value="NZ_RJSF01000009.1"/>
</dbReference>
<evidence type="ECO:0000256" key="1">
    <source>
        <dbReference type="SAM" id="Phobius"/>
    </source>
</evidence>
<keyword evidence="1" id="KW-0472">Membrane</keyword>